<dbReference type="GO" id="GO:0019904">
    <property type="term" value="F:protein domain specific binding"/>
    <property type="evidence" value="ECO:0007669"/>
    <property type="project" value="InterPro"/>
</dbReference>
<dbReference type="SMART" id="SM01015">
    <property type="entry name" value="Arfaptin"/>
    <property type="match status" value="1"/>
</dbReference>
<dbReference type="InterPro" id="IPR027267">
    <property type="entry name" value="AH/BAR_dom_sf"/>
</dbReference>
<reference evidence="8" key="3">
    <citation type="submission" date="2025-09" db="UniProtKB">
        <authorList>
            <consortium name="Ensembl"/>
        </authorList>
    </citation>
    <scope>IDENTIFICATION</scope>
</reference>
<comment type="subcellular location">
    <subcellularLocation>
        <location evidence="1">Golgi apparatus membrane</location>
    </subcellularLocation>
    <subcellularLocation>
        <location evidence="2">Golgi apparatus</location>
        <location evidence="2">trans-Golgi network</location>
    </subcellularLocation>
</comment>
<dbReference type="SUPFAM" id="SSF103657">
    <property type="entry name" value="BAR/IMD domain-like"/>
    <property type="match status" value="1"/>
</dbReference>
<keyword evidence="3" id="KW-0597">Phosphoprotein</keyword>
<evidence type="ECO:0000256" key="6">
    <source>
        <dbReference type="SAM" id="Coils"/>
    </source>
</evidence>
<evidence type="ECO:0000256" key="3">
    <source>
        <dbReference type="ARBA" id="ARBA00022553"/>
    </source>
</evidence>
<accession>A0AAY4CVA7</accession>
<organism evidence="8 9">
    <name type="scientific">Denticeps clupeoides</name>
    <name type="common">denticle herring</name>
    <dbReference type="NCBI Taxonomy" id="299321"/>
    <lineage>
        <taxon>Eukaryota</taxon>
        <taxon>Metazoa</taxon>
        <taxon>Chordata</taxon>
        <taxon>Craniata</taxon>
        <taxon>Vertebrata</taxon>
        <taxon>Euteleostomi</taxon>
        <taxon>Actinopterygii</taxon>
        <taxon>Neopterygii</taxon>
        <taxon>Teleostei</taxon>
        <taxon>Clupei</taxon>
        <taxon>Clupeiformes</taxon>
        <taxon>Denticipitoidei</taxon>
        <taxon>Denticipitidae</taxon>
        <taxon>Denticeps</taxon>
    </lineage>
</organism>
<dbReference type="GO" id="GO:0006886">
    <property type="term" value="P:intracellular protein transport"/>
    <property type="evidence" value="ECO:0007669"/>
    <property type="project" value="TreeGrafter"/>
</dbReference>
<reference evidence="8" key="2">
    <citation type="submission" date="2025-08" db="UniProtKB">
        <authorList>
            <consortium name="Ensembl"/>
        </authorList>
    </citation>
    <scope>IDENTIFICATION</scope>
</reference>
<dbReference type="GO" id="GO:0005829">
    <property type="term" value="C:cytosol"/>
    <property type="evidence" value="ECO:0007669"/>
    <property type="project" value="UniProtKB-ARBA"/>
</dbReference>
<keyword evidence="4" id="KW-0333">Golgi apparatus</keyword>
<dbReference type="PANTHER" id="PTHR12141:SF4">
    <property type="entry name" value="ARFAPTIN-1"/>
    <property type="match status" value="1"/>
</dbReference>
<dbReference type="PROSITE" id="PS50870">
    <property type="entry name" value="AH"/>
    <property type="match status" value="1"/>
</dbReference>
<dbReference type="Ensembl" id="ENSDCDT00010046576.1">
    <property type="protein sequence ID" value="ENSDCDP00010037068.1"/>
    <property type="gene ID" value="ENSDCDG00010024180.1"/>
</dbReference>
<keyword evidence="9" id="KW-1185">Reference proteome</keyword>
<evidence type="ECO:0000313" key="9">
    <source>
        <dbReference type="Proteomes" id="UP000694580"/>
    </source>
</evidence>
<proteinExistence type="predicted"/>
<name>A0AAY4CVA7_9TELE</name>
<dbReference type="InterPro" id="IPR010504">
    <property type="entry name" value="AH_dom"/>
</dbReference>
<protein>
    <recommendedName>
        <fullName evidence="7">AH domain-containing protein</fullName>
    </recommendedName>
</protein>
<dbReference type="PANTHER" id="PTHR12141">
    <property type="entry name" value="ARFAPTIN-RELATED"/>
    <property type="match status" value="1"/>
</dbReference>
<keyword evidence="5" id="KW-0472">Membrane</keyword>
<evidence type="ECO:0000256" key="1">
    <source>
        <dbReference type="ARBA" id="ARBA00004394"/>
    </source>
</evidence>
<dbReference type="AlphaFoldDB" id="A0AAY4CVA7"/>
<evidence type="ECO:0000256" key="5">
    <source>
        <dbReference type="ARBA" id="ARBA00023136"/>
    </source>
</evidence>
<dbReference type="Pfam" id="PF06456">
    <property type="entry name" value="Arfaptin"/>
    <property type="match status" value="1"/>
</dbReference>
<feature type="coiled-coil region" evidence="6">
    <location>
        <begin position="197"/>
        <end position="228"/>
    </location>
</feature>
<evidence type="ECO:0000256" key="2">
    <source>
        <dbReference type="ARBA" id="ARBA00004601"/>
    </source>
</evidence>
<dbReference type="GO" id="GO:0070273">
    <property type="term" value="F:phosphatidylinositol-4-phosphate binding"/>
    <property type="evidence" value="ECO:0007669"/>
    <property type="project" value="UniProtKB-ARBA"/>
</dbReference>
<evidence type="ECO:0000313" key="8">
    <source>
        <dbReference type="Ensembl" id="ENSDCDP00010037068.1"/>
    </source>
</evidence>
<dbReference type="CDD" id="cd07660">
    <property type="entry name" value="BAR_Arfaptin"/>
    <property type="match status" value="1"/>
</dbReference>
<feature type="domain" description="AH" evidence="7">
    <location>
        <begin position="60"/>
        <end position="260"/>
    </location>
</feature>
<dbReference type="Proteomes" id="UP000694580">
    <property type="component" value="Chromosome 1"/>
</dbReference>
<evidence type="ECO:0000259" key="7">
    <source>
        <dbReference type="PROSITE" id="PS50870"/>
    </source>
</evidence>
<reference evidence="8 9" key="1">
    <citation type="submission" date="2020-06" db="EMBL/GenBank/DDBJ databases">
        <authorList>
            <consortium name="Wellcome Sanger Institute Data Sharing"/>
        </authorList>
    </citation>
    <scope>NUCLEOTIDE SEQUENCE [LARGE SCALE GENOMIC DNA]</scope>
</reference>
<keyword evidence="6" id="KW-0175">Coiled coil</keyword>
<evidence type="ECO:0000256" key="4">
    <source>
        <dbReference type="ARBA" id="ARBA00023034"/>
    </source>
</evidence>
<dbReference type="GO" id="GO:0000139">
    <property type="term" value="C:Golgi membrane"/>
    <property type="evidence" value="ECO:0007669"/>
    <property type="project" value="UniProtKB-SubCell"/>
</dbReference>
<dbReference type="GeneTree" id="ENSGT00950000183040"/>
<dbReference type="InterPro" id="IPR030798">
    <property type="entry name" value="Arfaptin_fam"/>
</dbReference>
<dbReference type="FunFam" id="1.20.1270.60:FF:000003">
    <property type="entry name" value="arfaptin-2 isoform X1"/>
    <property type="match status" value="1"/>
</dbReference>
<dbReference type="GO" id="GO:0032588">
    <property type="term" value="C:trans-Golgi network membrane"/>
    <property type="evidence" value="ECO:0007669"/>
    <property type="project" value="UniProtKB-ARBA"/>
</dbReference>
<sequence>MNSDSTCCLDPEPNQTGSIVITGLKNPTIEKLEKMRKWSINTYKCTKQIVAERLGRGSRTVDLDLEAGIEILMDLRSRYENITKLAQTLSSQTAQILQTQKLLGDAFADLSLKTPQLHEEFGFNADTQKYLSKNGEPLVEAINSFTSGMNTLVNKTIEDTVVNIKQYETARVEYDAYRIDLEELNLGPRDTNTIPKIEQAQILYQQHRQKYEKMRDDLSVKLKLLEENRVKVIQKQLVLLHSAVASFYAGNQQKMDQTLREFHSKLKMPGAEMPSWLENEQNQS</sequence>
<dbReference type="Gene3D" id="1.20.1270.60">
    <property type="entry name" value="Arfaptin homology (AH) domain/BAR domain"/>
    <property type="match status" value="1"/>
</dbReference>
<gene>
    <name evidence="8" type="primary">LOC114800788</name>
</gene>
<dbReference type="GO" id="GO:0034315">
    <property type="term" value="P:regulation of Arp2/3 complex-mediated actin nucleation"/>
    <property type="evidence" value="ECO:0007669"/>
    <property type="project" value="TreeGrafter"/>
</dbReference>